<dbReference type="EMBL" id="JACGLS010000001">
    <property type="protein sequence ID" value="MBA6155045.1"/>
    <property type="molecule type" value="Genomic_DNA"/>
</dbReference>
<protein>
    <submittedName>
        <fullName evidence="2">LysM peptidoglycan-binding domain-containing protein</fullName>
    </submittedName>
</protein>
<dbReference type="PANTHER" id="PTHR33734">
    <property type="entry name" value="LYSM DOMAIN-CONTAINING GPI-ANCHORED PROTEIN 2"/>
    <property type="match status" value="1"/>
</dbReference>
<dbReference type="CDD" id="cd00118">
    <property type="entry name" value="LysM"/>
    <property type="match status" value="2"/>
</dbReference>
<dbReference type="PROSITE" id="PS51782">
    <property type="entry name" value="LYSM"/>
    <property type="match status" value="2"/>
</dbReference>
<sequence>MKVKLALIITLFFGINIFSQSNKLPEGWDQILLEGKPAYMNLITGDVSKKRPTKPATKPIKKKEFDPTITHIVKKGETLSSIARKYGFNLAKLYQLNNMTNFDNVEIGDEIVIGYVKNEKEKEAFFKGNINSSDNVPESIDEVKNNNHHVVASGETLYRIATNNKISVNKLKALNNLKNNAIFVGQKLRIK</sequence>
<dbReference type="PANTHER" id="PTHR33734:SF22">
    <property type="entry name" value="MEMBRANE-BOUND LYTIC MUREIN TRANSGLYCOSYLASE D"/>
    <property type="match status" value="1"/>
</dbReference>
<dbReference type="RefSeq" id="WP_182123560.1">
    <property type="nucleotide sequence ID" value="NZ_JACGLS010000001.1"/>
</dbReference>
<dbReference type="AlphaFoldDB" id="A0A839AIZ8"/>
<evidence type="ECO:0000313" key="2">
    <source>
        <dbReference type="EMBL" id="MBA6155045.1"/>
    </source>
</evidence>
<keyword evidence="3" id="KW-1185">Reference proteome</keyword>
<organism evidence="2 3">
    <name type="scientific">Tenacibaculum pelagium</name>
    <dbReference type="NCBI Taxonomy" id="2759527"/>
    <lineage>
        <taxon>Bacteria</taxon>
        <taxon>Pseudomonadati</taxon>
        <taxon>Bacteroidota</taxon>
        <taxon>Flavobacteriia</taxon>
        <taxon>Flavobacteriales</taxon>
        <taxon>Flavobacteriaceae</taxon>
        <taxon>Tenacibaculum</taxon>
    </lineage>
</organism>
<evidence type="ECO:0000259" key="1">
    <source>
        <dbReference type="PROSITE" id="PS51782"/>
    </source>
</evidence>
<dbReference type="GO" id="GO:0008932">
    <property type="term" value="F:lytic endotransglycosylase activity"/>
    <property type="evidence" value="ECO:0007669"/>
    <property type="project" value="TreeGrafter"/>
</dbReference>
<proteinExistence type="predicted"/>
<dbReference type="InterPro" id="IPR018392">
    <property type="entry name" value="LysM"/>
</dbReference>
<accession>A0A839AIZ8</accession>
<dbReference type="Pfam" id="PF01476">
    <property type="entry name" value="LysM"/>
    <property type="match status" value="2"/>
</dbReference>
<dbReference type="InterPro" id="IPR036779">
    <property type="entry name" value="LysM_dom_sf"/>
</dbReference>
<reference evidence="2 3" key="1">
    <citation type="submission" date="2020-07" db="EMBL/GenBank/DDBJ databases">
        <title>Bacterium isolated from marine sediment.</title>
        <authorList>
            <person name="Shang D."/>
            <person name="Du Z.-J."/>
        </authorList>
    </citation>
    <scope>NUCLEOTIDE SEQUENCE [LARGE SCALE GENOMIC DNA]</scope>
    <source>
        <strain evidence="2 3">S7007</strain>
    </source>
</reference>
<feature type="domain" description="LysM" evidence="1">
    <location>
        <begin position="69"/>
        <end position="113"/>
    </location>
</feature>
<evidence type="ECO:0000313" key="3">
    <source>
        <dbReference type="Proteomes" id="UP000563906"/>
    </source>
</evidence>
<feature type="domain" description="LysM" evidence="1">
    <location>
        <begin position="147"/>
        <end position="190"/>
    </location>
</feature>
<gene>
    <name evidence="2" type="ORF">H3Z83_00705</name>
</gene>
<dbReference type="Proteomes" id="UP000563906">
    <property type="component" value="Unassembled WGS sequence"/>
</dbReference>
<dbReference type="SUPFAM" id="SSF54106">
    <property type="entry name" value="LysM domain"/>
    <property type="match status" value="2"/>
</dbReference>
<comment type="caution">
    <text evidence="2">The sequence shown here is derived from an EMBL/GenBank/DDBJ whole genome shotgun (WGS) entry which is preliminary data.</text>
</comment>
<dbReference type="SMART" id="SM00257">
    <property type="entry name" value="LysM"/>
    <property type="match status" value="2"/>
</dbReference>
<name>A0A839AIZ8_9FLAO</name>
<dbReference type="Gene3D" id="3.10.350.10">
    <property type="entry name" value="LysM domain"/>
    <property type="match status" value="2"/>
</dbReference>